<dbReference type="GO" id="GO:0051539">
    <property type="term" value="F:4 iron, 4 sulfur cluster binding"/>
    <property type="evidence" value="ECO:0007669"/>
    <property type="project" value="UniProtKB-KW"/>
</dbReference>
<dbReference type="InterPro" id="IPR017896">
    <property type="entry name" value="4Fe4S_Fe-S-bd"/>
</dbReference>
<accession>Q0A5X0</accession>
<proteinExistence type="predicted"/>
<keyword evidence="3" id="KW-0408">Iron</keyword>
<name>Q0A5X0_ALKEH</name>
<dbReference type="PANTHER" id="PTHR43177:SF3">
    <property type="entry name" value="PROTEIN NRFC HOMOLOG"/>
    <property type="match status" value="1"/>
</dbReference>
<organism evidence="7 8">
    <name type="scientific">Alkalilimnicola ehrlichii (strain ATCC BAA-1101 / DSM 17681 / MLHE-1)</name>
    <dbReference type="NCBI Taxonomy" id="187272"/>
    <lineage>
        <taxon>Bacteria</taxon>
        <taxon>Pseudomonadati</taxon>
        <taxon>Pseudomonadota</taxon>
        <taxon>Gammaproteobacteria</taxon>
        <taxon>Chromatiales</taxon>
        <taxon>Ectothiorhodospiraceae</taxon>
        <taxon>Alkalilimnicola</taxon>
    </lineage>
</organism>
<evidence type="ECO:0000256" key="2">
    <source>
        <dbReference type="ARBA" id="ARBA00022723"/>
    </source>
</evidence>
<dbReference type="KEGG" id="aeh:Mlg_2427"/>
<dbReference type="PROSITE" id="PS51379">
    <property type="entry name" value="4FE4S_FER_2"/>
    <property type="match status" value="3"/>
</dbReference>
<dbReference type="PANTHER" id="PTHR43177">
    <property type="entry name" value="PROTEIN NRFC"/>
    <property type="match status" value="1"/>
</dbReference>
<dbReference type="Gene3D" id="3.30.70.20">
    <property type="match status" value="3"/>
</dbReference>
<dbReference type="AlphaFoldDB" id="Q0A5X0"/>
<keyword evidence="4" id="KW-0411">Iron-sulfur</keyword>
<dbReference type="Pfam" id="PF13247">
    <property type="entry name" value="Fer4_11"/>
    <property type="match status" value="1"/>
</dbReference>
<dbReference type="RefSeq" id="WP_011630160.1">
    <property type="nucleotide sequence ID" value="NC_008340.1"/>
</dbReference>
<dbReference type="PROSITE" id="PS00198">
    <property type="entry name" value="4FE4S_FER_1"/>
    <property type="match status" value="1"/>
</dbReference>
<dbReference type="CDD" id="cd10551">
    <property type="entry name" value="PsrB"/>
    <property type="match status" value="1"/>
</dbReference>
<dbReference type="Proteomes" id="UP000001962">
    <property type="component" value="Chromosome"/>
</dbReference>
<evidence type="ECO:0000256" key="1">
    <source>
        <dbReference type="ARBA" id="ARBA00022485"/>
    </source>
</evidence>
<dbReference type="eggNOG" id="COG0437">
    <property type="taxonomic scope" value="Bacteria"/>
</dbReference>
<feature type="domain" description="4Fe-4S ferredoxin-type" evidence="6">
    <location>
        <begin position="49"/>
        <end position="80"/>
    </location>
</feature>
<evidence type="ECO:0000259" key="6">
    <source>
        <dbReference type="PROSITE" id="PS51379"/>
    </source>
</evidence>
<keyword evidence="8" id="KW-1185">Reference proteome</keyword>
<dbReference type="InterPro" id="IPR017900">
    <property type="entry name" value="4Fe4S_Fe_S_CS"/>
</dbReference>
<dbReference type="HOGENOM" id="CLU_043374_1_0_6"/>
<evidence type="ECO:0000256" key="4">
    <source>
        <dbReference type="ARBA" id="ARBA00023014"/>
    </source>
</evidence>
<dbReference type="EMBL" id="CP000453">
    <property type="protein sequence ID" value="ABI57767.1"/>
    <property type="molecule type" value="Genomic_DNA"/>
</dbReference>
<feature type="region of interest" description="Disordered" evidence="5">
    <location>
        <begin position="126"/>
        <end position="146"/>
    </location>
</feature>
<reference evidence="8" key="1">
    <citation type="submission" date="2006-08" db="EMBL/GenBank/DDBJ databases">
        <title>Complete sequence of Alkalilimnicola ehrilichei MLHE-1.</title>
        <authorList>
            <person name="Copeland A."/>
            <person name="Lucas S."/>
            <person name="Lapidus A."/>
            <person name="Barry K."/>
            <person name="Detter J.C."/>
            <person name="Glavina del Rio T."/>
            <person name="Hammon N."/>
            <person name="Israni S."/>
            <person name="Dalin E."/>
            <person name="Tice H."/>
            <person name="Pitluck S."/>
            <person name="Sims D."/>
            <person name="Brettin T."/>
            <person name="Bruce D."/>
            <person name="Han C."/>
            <person name="Tapia R."/>
            <person name="Gilna P."/>
            <person name="Schmutz J."/>
            <person name="Larimer F."/>
            <person name="Land M."/>
            <person name="Hauser L."/>
            <person name="Kyrpides N."/>
            <person name="Mikhailova N."/>
            <person name="Oremland R.S."/>
            <person name="Hoeft S.E."/>
            <person name="Switzer-Blum J."/>
            <person name="Kulp T."/>
            <person name="King G."/>
            <person name="Tabita R."/>
            <person name="Witte B."/>
            <person name="Santini J.M."/>
            <person name="Basu P."/>
            <person name="Hollibaugh J.T."/>
            <person name="Xie G."/>
            <person name="Stolz J.F."/>
            <person name="Richardson P."/>
        </authorList>
    </citation>
    <scope>NUCLEOTIDE SEQUENCE [LARGE SCALE GENOMIC DNA]</scope>
    <source>
        <strain evidence="8">ATCC BAA-1101 / DSM 17681 / MLHE-1</strain>
    </source>
</reference>
<dbReference type="GO" id="GO:0046872">
    <property type="term" value="F:metal ion binding"/>
    <property type="evidence" value="ECO:0007669"/>
    <property type="project" value="UniProtKB-KW"/>
</dbReference>
<evidence type="ECO:0000256" key="5">
    <source>
        <dbReference type="SAM" id="MobiDB-lite"/>
    </source>
</evidence>
<keyword evidence="1" id="KW-0004">4Fe-4S</keyword>
<gene>
    <name evidence="7" type="ordered locus">Mlg_2427</name>
</gene>
<feature type="domain" description="4Fe-4S ferredoxin-type" evidence="6">
    <location>
        <begin position="83"/>
        <end position="112"/>
    </location>
</feature>
<keyword evidence="2" id="KW-0479">Metal-binding</keyword>
<dbReference type="Pfam" id="PF12797">
    <property type="entry name" value="Fer4_2"/>
    <property type="match status" value="1"/>
</dbReference>
<sequence length="248" mass="27400">MTKWGMVIDLEKCTGCQACTIACGMENNLLPGEHWQDVLYYSEGQLPDHELKWLPRPCMQCEDATCVTVCPTGATYKDAEAGGVVFIDWDRCIGCKYCIVACPYGVRFSTAELKTQSPDMREVFPSGDGHTWNPPWRAPDSRDNPKRGIGIPPKNVVSKCTFCHHRTSTAPADTADLDPSNPDLREHTPACVVTCAPGARYFGDLNNPNSQVSKLIAEHNGQPVLSHLKNKPQVYYLGRKRASPSRSS</sequence>
<dbReference type="InterPro" id="IPR050954">
    <property type="entry name" value="ET_IronSulfur_Cluster-Binding"/>
</dbReference>
<evidence type="ECO:0000313" key="7">
    <source>
        <dbReference type="EMBL" id="ABI57767.1"/>
    </source>
</evidence>
<dbReference type="SUPFAM" id="SSF54862">
    <property type="entry name" value="4Fe-4S ferredoxins"/>
    <property type="match status" value="1"/>
</dbReference>
<feature type="domain" description="4Fe-4S ferredoxin-type" evidence="6">
    <location>
        <begin position="4"/>
        <end position="33"/>
    </location>
</feature>
<protein>
    <submittedName>
        <fullName evidence="7">4Fe-4S ferredoxin, iron-sulfur binding domain protein</fullName>
    </submittedName>
</protein>
<evidence type="ECO:0000313" key="8">
    <source>
        <dbReference type="Proteomes" id="UP000001962"/>
    </source>
</evidence>
<evidence type="ECO:0000256" key="3">
    <source>
        <dbReference type="ARBA" id="ARBA00023004"/>
    </source>
</evidence>